<name>A0A2P5EB94_TREOI</name>
<dbReference type="Proteomes" id="UP000237000">
    <property type="component" value="Unassembled WGS sequence"/>
</dbReference>
<evidence type="ECO:0000313" key="1">
    <source>
        <dbReference type="EMBL" id="PON82780.1"/>
    </source>
</evidence>
<protein>
    <submittedName>
        <fullName evidence="1">Uncharacterized protein</fullName>
    </submittedName>
</protein>
<keyword evidence="2" id="KW-1185">Reference proteome</keyword>
<accession>A0A2P5EB94</accession>
<dbReference type="EMBL" id="JXTC01000188">
    <property type="protein sequence ID" value="PON82780.1"/>
    <property type="molecule type" value="Genomic_DNA"/>
</dbReference>
<proteinExistence type="predicted"/>
<reference evidence="2" key="1">
    <citation type="submission" date="2016-06" db="EMBL/GenBank/DDBJ databases">
        <title>Parallel loss of symbiosis genes in relatives of nitrogen-fixing non-legume Parasponia.</title>
        <authorList>
            <person name="Van Velzen R."/>
            <person name="Holmer R."/>
            <person name="Bu F."/>
            <person name="Rutten L."/>
            <person name="Van Zeijl A."/>
            <person name="Liu W."/>
            <person name="Santuari L."/>
            <person name="Cao Q."/>
            <person name="Sharma T."/>
            <person name="Shen D."/>
            <person name="Roswanjaya Y."/>
            <person name="Wardhani T."/>
            <person name="Kalhor M.S."/>
            <person name="Jansen J."/>
            <person name="Van den Hoogen J."/>
            <person name="Gungor B."/>
            <person name="Hartog M."/>
            <person name="Hontelez J."/>
            <person name="Verver J."/>
            <person name="Yang W.-C."/>
            <person name="Schijlen E."/>
            <person name="Repin R."/>
            <person name="Schilthuizen M."/>
            <person name="Schranz E."/>
            <person name="Heidstra R."/>
            <person name="Miyata K."/>
            <person name="Fedorova E."/>
            <person name="Kohlen W."/>
            <person name="Bisseling T."/>
            <person name="Smit S."/>
            <person name="Geurts R."/>
        </authorList>
    </citation>
    <scope>NUCLEOTIDE SEQUENCE [LARGE SCALE GENOMIC DNA]</scope>
    <source>
        <strain evidence="2">cv. RG33-2</strain>
    </source>
</reference>
<dbReference type="AlphaFoldDB" id="A0A2P5EB94"/>
<organism evidence="1 2">
    <name type="scientific">Trema orientale</name>
    <name type="common">Charcoal tree</name>
    <name type="synonym">Celtis orientalis</name>
    <dbReference type="NCBI Taxonomy" id="63057"/>
    <lineage>
        <taxon>Eukaryota</taxon>
        <taxon>Viridiplantae</taxon>
        <taxon>Streptophyta</taxon>
        <taxon>Embryophyta</taxon>
        <taxon>Tracheophyta</taxon>
        <taxon>Spermatophyta</taxon>
        <taxon>Magnoliopsida</taxon>
        <taxon>eudicotyledons</taxon>
        <taxon>Gunneridae</taxon>
        <taxon>Pentapetalae</taxon>
        <taxon>rosids</taxon>
        <taxon>fabids</taxon>
        <taxon>Rosales</taxon>
        <taxon>Cannabaceae</taxon>
        <taxon>Trema</taxon>
    </lineage>
</organism>
<dbReference type="InParanoid" id="A0A2P5EB94"/>
<comment type="caution">
    <text evidence="1">The sequence shown here is derived from an EMBL/GenBank/DDBJ whole genome shotgun (WGS) entry which is preliminary data.</text>
</comment>
<sequence length="37" mass="4067">MNSSIFSATSYICFSLTSSKSKRHVLYLGINPLSIIS</sequence>
<evidence type="ECO:0000313" key="2">
    <source>
        <dbReference type="Proteomes" id="UP000237000"/>
    </source>
</evidence>
<gene>
    <name evidence="1" type="ORF">TorRG33x02_213540</name>
</gene>